<protein>
    <recommendedName>
        <fullName evidence="4">Chemotaxis protein</fullName>
    </recommendedName>
</protein>
<keyword evidence="3" id="KW-1185">Reference proteome</keyword>
<dbReference type="Proteomes" id="UP000290191">
    <property type="component" value="Unassembled WGS sequence"/>
</dbReference>
<evidence type="ECO:0000313" key="2">
    <source>
        <dbReference type="EMBL" id="RXJ64678.1"/>
    </source>
</evidence>
<proteinExistence type="predicted"/>
<evidence type="ECO:0008006" key="4">
    <source>
        <dbReference type="Google" id="ProtNLM"/>
    </source>
</evidence>
<comment type="caution">
    <text evidence="2">The sequence shown here is derived from an EMBL/GenBank/DDBJ whole genome shotgun (WGS) entry which is preliminary data.</text>
</comment>
<dbReference type="EMBL" id="PDKO01000001">
    <property type="protein sequence ID" value="RXJ64678.1"/>
    <property type="molecule type" value="Genomic_DNA"/>
</dbReference>
<name>A0A4V1LQH1_9BACT</name>
<keyword evidence="1" id="KW-1133">Transmembrane helix</keyword>
<feature type="transmembrane region" description="Helical" evidence="1">
    <location>
        <begin position="12"/>
        <end position="35"/>
    </location>
</feature>
<sequence length="104" mass="12252">MFKNLSIKTKLLATVIGSIILIALIMLFEMSTTIYKEVNLILNDSEKSAFDTKEKELKNYVSLAYKTVESYYERTSKERIRSEVKDYIQEQTNFLFSIINEEYE</sequence>
<keyword evidence="1" id="KW-0472">Membrane</keyword>
<accession>A0A4V1LQH1</accession>
<evidence type="ECO:0000256" key="1">
    <source>
        <dbReference type="SAM" id="Phobius"/>
    </source>
</evidence>
<dbReference type="OrthoDB" id="5348717at2"/>
<organism evidence="2 3">
    <name type="scientific">Halarcobacter anaerophilus</name>
    <dbReference type="NCBI Taxonomy" id="877500"/>
    <lineage>
        <taxon>Bacteria</taxon>
        <taxon>Pseudomonadati</taxon>
        <taxon>Campylobacterota</taxon>
        <taxon>Epsilonproteobacteria</taxon>
        <taxon>Campylobacterales</taxon>
        <taxon>Arcobacteraceae</taxon>
        <taxon>Halarcobacter</taxon>
    </lineage>
</organism>
<gene>
    <name evidence="2" type="ORF">CRV06_01590</name>
</gene>
<dbReference type="AlphaFoldDB" id="A0A4V1LQH1"/>
<keyword evidence="1" id="KW-0812">Transmembrane</keyword>
<evidence type="ECO:0000313" key="3">
    <source>
        <dbReference type="Proteomes" id="UP000290191"/>
    </source>
</evidence>
<reference evidence="2 3" key="1">
    <citation type="submission" date="2017-10" db="EMBL/GenBank/DDBJ databases">
        <title>Genomics of the genus Arcobacter.</title>
        <authorList>
            <person name="Perez-Cataluna A."/>
            <person name="Figueras M.J."/>
        </authorList>
    </citation>
    <scope>NUCLEOTIDE SEQUENCE [LARGE SCALE GENOMIC DNA]</scope>
    <source>
        <strain evidence="2 3">DSM 24636</strain>
    </source>
</reference>
<dbReference type="RefSeq" id="WP_129081055.1">
    <property type="nucleotide sequence ID" value="NZ_CP041070.1"/>
</dbReference>